<evidence type="ECO:0000313" key="4">
    <source>
        <dbReference type="Proteomes" id="UP000050488"/>
    </source>
</evidence>
<dbReference type="Gene3D" id="3.10.105.10">
    <property type="entry name" value="Dipeptide-binding Protein, Domain 3"/>
    <property type="match status" value="1"/>
</dbReference>
<dbReference type="PROSITE" id="PS51257">
    <property type="entry name" value="PROKAR_LIPOPROTEIN"/>
    <property type="match status" value="1"/>
</dbReference>
<keyword evidence="4" id="KW-1185">Reference proteome</keyword>
<dbReference type="GO" id="GO:0015833">
    <property type="term" value="P:peptide transport"/>
    <property type="evidence" value="ECO:0007669"/>
    <property type="project" value="TreeGrafter"/>
</dbReference>
<dbReference type="PANTHER" id="PTHR30290:SF65">
    <property type="entry name" value="MONOACYL PHOSPHATIDYLINOSITOL TETRAMANNOSIDE-BINDING PROTEIN LPQW-RELATED"/>
    <property type="match status" value="1"/>
</dbReference>
<dbReference type="CDD" id="cd08501">
    <property type="entry name" value="PBP2_Lpqw"/>
    <property type="match status" value="1"/>
</dbReference>
<dbReference type="EMBL" id="LKEV01000003">
    <property type="protein sequence ID" value="KQB86288.1"/>
    <property type="molecule type" value="Genomic_DNA"/>
</dbReference>
<evidence type="ECO:0000256" key="1">
    <source>
        <dbReference type="SAM" id="MobiDB-lite"/>
    </source>
</evidence>
<sequence length="535" mass="56601">MNPVKNLGRAGRHRAGLAALSTVVAACIVAGCSAQPAPPPVEEAPTQSAAPTTTSAAQRSAREEPERTSLAMGIDPLRNGFNPHLLADSTAFVDSLADLVLPSAFNGEELNADLLVSAEPVDPPNPQVVQTVRYVLTPEAQWSDGTPVSGNDFVYLWESLRDTPGVRGEAGYRAIADVRTSGGGKTVEVDFAQPVAQWRSLFRHLLPAHLMQNVGFNQGMREGIPASAGRYMVRKVDRARGTVELSRNDRFWGSSPAVTELLLFRSVRGTTEGTDQLRSRQLSYLDITPAETSEQAFGLVPQSRQRVVSTGRELALTLSVDSAALGEPSARAALLSLIDVPAIARLAAGRSVNLEVPESSAEQATEEALNTLREGTNAQPLRIAADPADSEASAAVRAIVDSLSGAGVVAQVVPSDVEQVTGEGLGAGEVDAVVSWRGAEPDSIEAAGRYSCSETTARSSNLSGYCSLPTQGLIGEVLAGQADPSVLNEVEETEHLSLPLLRETRLMVAGPEVEGLPENPEQWQGLATAAQWKKR</sequence>
<dbReference type="InterPro" id="IPR000914">
    <property type="entry name" value="SBP_5_dom"/>
</dbReference>
<organism evidence="3 4">
    <name type="scientific">Corynebacterium lowii</name>
    <dbReference type="NCBI Taxonomy" id="1544413"/>
    <lineage>
        <taxon>Bacteria</taxon>
        <taxon>Bacillati</taxon>
        <taxon>Actinomycetota</taxon>
        <taxon>Actinomycetes</taxon>
        <taxon>Mycobacteriales</taxon>
        <taxon>Corynebacteriaceae</taxon>
        <taxon>Corynebacterium</taxon>
    </lineage>
</organism>
<dbReference type="OrthoDB" id="9803988at2"/>
<feature type="region of interest" description="Disordered" evidence="1">
    <location>
        <begin position="515"/>
        <end position="535"/>
    </location>
</feature>
<dbReference type="GO" id="GO:1904680">
    <property type="term" value="F:peptide transmembrane transporter activity"/>
    <property type="evidence" value="ECO:0007669"/>
    <property type="project" value="TreeGrafter"/>
</dbReference>
<evidence type="ECO:0000259" key="2">
    <source>
        <dbReference type="Pfam" id="PF00496"/>
    </source>
</evidence>
<dbReference type="STRING" id="1544413.Clow_01207"/>
<evidence type="ECO:0000313" key="3">
    <source>
        <dbReference type="EMBL" id="KQB86288.1"/>
    </source>
</evidence>
<feature type="compositionally biased region" description="Low complexity" evidence="1">
    <location>
        <begin position="43"/>
        <end position="59"/>
    </location>
</feature>
<comment type="caution">
    <text evidence="3">The sequence shown here is derived from an EMBL/GenBank/DDBJ whole genome shotgun (WGS) entry which is preliminary data.</text>
</comment>
<dbReference type="RefSeq" id="WP_156334692.1">
    <property type="nucleotide sequence ID" value="NZ_JAUSQY010000001.1"/>
</dbReference>
<reference evidence="3 4" key="1">
    <citation type="submission" date="2015-10" db="EMBL/GenBank/DDBJ databases">
        <title>Corynebacteirum lowii and Corynebacterium oculi species nova, derived from human clinical disease and and emended description of Corynebacterium mastiditis.</title>
        <authorList>
            <person name="Bernard K."/>
            <person name="Pacheco A.L."/>
            <person name="Mcdougall C."/>
            <person name="Burtx T."/>
            <person name="Weibe D."/>
            <person name="Tyler S."/>
            <person name="Olson A.B."/>
            <person name="Cnockaert M."/>
            <person name="Eguchi H."/>
            <person name="Kuwahara T."/>
            <person name="Nakayama-Imaohji H."/>
            <person name="Boudewijins M."/>
            <person name="Van Hoecke F."/>
            <person name="Bernier A.-M."/>
            <person name="Vandamme P."/>
        </authorList>
    </citation>
    <scope>NUCLEOTIDE SEQUENCE [LARGE SCALE GENOMIC DNA]</scope>
    <source>
        <strain evidence="3 4">NML 130206</strain>
    </source>
</reference>
<feature type="domain" description="Solute-binding protein family 5" evidence="2">
    <location>
        <begin position="131"/>
        <end position="442"/>
    </location>
</feature>
<proteinExistence type="predicted"/>
<dbReference type="InterPro" id="IPR039424">
    <property type="entry name" value="SBP_5"/>
</dbReference>
<gene>
    <name evidence="3" type="ORF">Clow_01207</name>
</gene>
<dbReference type="PATRIC" id="fig|1544413.3.peg.1216"/>
<dbReference type="SUPFAM" id="SSF53850">
    <property type="entry name" value="Periplasmic binding protein-like II"/>
    <property type="match status" value="1"/>
</dbReference>
<feature type="region of interest" description="Disordered" evidence="1">
    <location>
        <begin position="36"/>
        <end position="69"/>
    </location>
</feature>
<protein>
    <submittedName>
        <fullName evidence="3">Putative monoacyl phosphatidylinositol tetramannoside-binding protein LpqW</fullName>
    </submittedName>
</protein>
<name>A0A0Q0YI22_9CORY</name>
<dbReference type="Proteomes" id="UP000050488">
    <property type="component" value="Unassembled WGS sequence"/>
</dbReference>
<dbReference type="AlphaFoldDB" id="A0A0Q0YI22"/>
<dbReference type="Gene3D" id="3.90.76.10">
    <property type="entry name" value="Dipeptide-binding Protein, Domain 1"/>
    <property type="match status" value="1"/>
</dbReference>
<accession>A0A0Q0YI22</accession>
<dbReference type="PANTHER" id="PTHR30290">
    <property type="entry name" value="PERIPLASMIC BINDING COMPONENT OF ABC TRANSPORTER"/>
    <property type="match status" value="1"/>
</dbReference>
<dbReference type="Pfam" id="PF00496">
    <property type="entry name" value="SBP_bac_5"/>
    <property type="match status" value="1"/>
</dbReference>